<dbReference type="FunCoup" id="H2QGT1">
    <property type="interactions" value="31"/>
</dbReference>
<dbReference type="SUPFAM" id="SSF54518">
    <property type="entry name" value="Tubby C-terminal domain-like"/>
    <property type="match status" value="1"/>
</dbReference>
<evidence type="ECO:0000313" key="6">
    <source>
        <dbReference type="VGNC" id="VGNC:2211"/>
    </source>
</evidence>
<feature type="compositionally biased region" description="Polar residues" evidence="2">
    <location>
        <begin position="164"/>
        <end position="176"/>
    </location>
</feature>
<feature type="domain" description="Tubby C-terminal" evidence="3">
    <location>
        <begin position="218"/>
        <end position="460"/>
    </location>
</feature>
<dbReference type="PROSITE" id="PS01200">
    <property type="entry name" value="TUB_1"/>
    <property type="match status" value="1"/>
</dbReference>
<dbReference type="HOGENOM" id="CLU_028236_1_0_1"/>
<dbReference type="Pfam" id="PF01167">
    <property type="entry name" value="Tub"/>
    <property type="match status" value="1"/>
</dbReference>
<dbReference type="EMBL" id="AACZ04019553">
    <property type="status" value="NOT_ANNOTATED_CDS"/>
    <property type="molecule type" value="Genomic_DNA"/>
</dbReference>
<dbReference type="OMA" id="HNKTPSW"/>
<dbReference type="Ensembl" id="ENSPTRT00000020919.5">
    <property type="protein sequence ID" value="ENSPTRP00000019312.5"/>
    <property type="gene ID" value="ENSPTRG00000011262.5"/>
</dbReference>
<dbReference type="Bgee" id="ENSPTRG00000011262">
    <property type="expression patterns" value="Expressed in testis and 13 other cell types or tissues"/>
</dbReference>
<feature type="region of interest" description="Disordered" evidence="2">
    <location>
        <begin position="102"/>
        <end position="176"/>
    </location>
</feature>
<dbReference type="GO" id="GO:0005929">
    <property type="term" value="C:cilium"/>
    <property type="evidence" value="ECO:0000318"/>
    <property type="project" value="GO_Central"/>
</dbReference>
<feature type="compositionally biased region" description="Basic and acidic residues" evidence="2">
    <location>
        <begin position="151"/>
        <end position="163"/>
    </location>
</feature>
<dbReference type="EMBL" id="AACZ04019551">
    <property type="status" value="NOT_ANNOTATED_CDS"/>
    <property type="molecule type" value="Genomic_DNA"/>
</dbReference>
<reference evidence="4 5" key="1">
    <citation type="journal article" date="2005" name="Nature">
        <title>Initial sequence of the chimpanzee genome and comparison with the human genome.</title>
        <authorList>
            <consortium name="Chimpanzee sequencing and analysis consortium"/>
        </authorList>
    </citation>
    <scope>NUCLEOTIDE SEQUENCE [LARGE SCALE GENOMIC DNA]</scope>
</reference>
<dbReference type="InterPro" id="IPR000007">
    <property type="entry name" value="Tubby_C"/>
</dbReference>
<protein>
    <submittedName>
        <fullName evidence="4">TUB like protein 2</fullName>
    </submittedName>
</protein>
<dbReference type="InterPro" id="IPR025659">
    <property type="entry name" value="Tubby-like_C"/>
</dbReference>
<gene>
    <name evidence="4 6" type="primary">TULP2</name>
</gene>
<dbReference type="GO" id="GO:0061512">
    <property type="term" value="P:protein localization to cilium"/>
    <property type="evidence" value="ECO:0000318"/>
    <property type="project" value="GO_Central"/>
</dbReference>
<dbReference type="eggNOG" id="KOG2502">
    <property type="taxonomic scope" value="Eukaryota"/>
</dbReference>
<sequence length="460" mass="51558">MSQDNDTLMRDILGHELAAMRLQKLEQQVLCPGISPLQLFRLLCLPRGLSTSRRWGNGRGGCPGQEPDGKTEVRWGLGQGLASAREFVNPFLHWGPHVQALSSSAAPPSFHRTRAEGESDSQDIGDAHKSPNMGPNPGMDGDCVYENLAFQKEEDLEKKREASESTGTNSSAATNEELSKALKGEGGTDSDHMRHEASLAIRSPCPGLEEDMEAYVLRPALPGTMMQCYLTRDKHGVDKALFPLYYLYLETSDSLQRFLLAGRKRRRSKTSNYLISLDPTHLSRDGDYFVGKVRSNVFSTKFTIFDNGVNPDREHLIRNTARIRRELGAVCYEPNVLGYLGPRKMTVILPGTNSQNQRINVQPLNEQESLLSRYQRGDKQGLLLLHNKTPSWDKENGVYTLNFHGRVTRASVKNFQIVDPKHQEHLVLQFGRVGPDTFTMDFCFPFSPLQAFSICLSSFN</sequence>
<dbReference type="GeneTree" id="ENSGT00940000161908"/>
<evidence type="ECO:0000259" key="3">
    <source>
        <dbReference type="Pfam" id="PF01167"/>
    </source>
</evidence>
<accession>H2QGT1</accession>
<dbReference type="EMBL" id="AACZ04019550">
    <property type="status" value="NOT_ANNOTATED_CDS"/>
    <property type="molecule type" value="Genomic_DNA"/>
</dbReference>
<evidence type="ECO:0000313" key="5">
    <source>
        <dbReference type="Proteomes" id="UP000002277"/>
    </source>
</evidence>
<reference evidence="4" key="2">
    <citation type="submission" date="2025-08" db="UniProtKB">
        <authorList>
            <consortium name="Ensembl"/>
        </authorList>
    </citation>
    <scope>IDENTIFICATION</scope>
</reference>
<evidence type="ECO:0000313" key="4">
    <source>
        <dbReference type="Ensembl" id="ENSPTRP00000019312.5"/>
    </source>
</evidence>
<name>H2QGT1_PANTR</name>
<evidence type="ECO:0000256" key="2">
    <source>
        <dbReference type="SAM" id="MobiDB-lite"/>
    </source>
</evidence>
<comment type="similarity">
    <text evidence="1">Belongs to the TUB family.</text>
</comment>
<dbReference type="VGNC" id="VGNC:2211">
    <property type="gene designation" value="TULP2"/>
</dbReference>
<organism evidence="4 5">
    <name type="scientific">Pan troglodytes</name>
    <name type="common">Chimpanzee</name>
    <dbReference type="NCBI Taxonomy" id="9598"/>
    <lineage>
        <taxon>Eukaryota</taxon>
        <taxon>Metazoa</taxon>
        <taxon>Chordata</taxon>
        <taxon>Craniata</taxon>
        <taxon>Vertebrata</taxon>
        <taxon>Euteleostomi</taxon>
        <taxon>Mammalia</taxon>
        <taxon>Eutheria</taxon>
        <taxon>Euarchontoglires</taxon>
        <taxon>Primates</taxon>
        <taxon>Haplorrhini</taxon>
        <taxon>Catarrhini</taxon>
        <taxon>Hominidae</taxon>
        <taxon>Pan</taxon>
    </lineage>
</organism>
<dbReference type="InterPro" id="IPR018066">
    <property type="entry name" value="Tubby_C_CS"/>
</dbReference>
<dbReference type="Proteomes" id="UP000002277">
    <property type="component" value="Chromosome 19"/>
</dbReference>
<dbReference type="Gene3D" id="3.20.90.10">
    <property type="entry name" value="Tubby Protein, Chain A"/>
    <property type="match status" value="1"/>
</dbReference>
<dbReference type="InParanoid" id="H2QGT1"/>
<proteinExistence type="inferred from homology"/>
<reference evidence="4" key="3">
    <citation type="submission" date="2025-09" db="UniProtKB">
        <authorList>
            <consortium name="Ensembl"/>
        </authorList>
    </citation>
    <scope>IDENTIFICATION</scope>
</reference>
<dbReference type="AlphaFoldDB" id="H2QGT1"/>
<dbReference type="PANTHER" id="PTHR16517">
    <property type="entry name" value="TUBBY-RELATED"/>
    <property type="match status" value="1"/>
</dbReference>
<dbReference type="EMBL" id="AACZ04019552">
    <property type="status" value="NOT_ANNOTATED_CDS"/>
    <property type="molecule type" value="Genomic_DNA"/>
</dbReference>
<keyword evidence="5" id="KW-1185">Reference proteome</keyword>
<evidence type="ECO:0000256" key="1">
    <source>
        <dbReference type="ARBA" id="ARBA00007129"/>
    </source>
</evidence>
<dbReference type="PANTHER" id="PTHR16517:SF24">
    <property type="entry name" value="TUBBY-RELATED PROTEIN 2"/>
    <property type="match status" value="1"/>
</dbReference>
<dbReference type="PRINTS" id="PR01573">
    <property type="entry name" value="SUPERTUBBY"/>
</dbReference>